<keyword evidence="3 8" id="KW-0812">Transmembrane</keyword>
<evidence type="ECO:0000256" key="2">
    <source>
        <dbReference type="ARBA" id="ARBA00006434"/>
    </source>
</evidence>
<feature type="compositionally biased region" description="Basic and acidic residues" evidence="7">
    <location>
        <begin position="657"/>
        <end position="677"/>
    </location>
</feature>
<evidence type="ECO:0000313" key="10">
    <source>
        <dbReference type="Proteomes" id="UP000799767"/>
    </source>
</evidence>
<comment type="subcellular location">
    <subcellularLocation>
        <location evidence="1">Membrane</location>
        <topology evidence="1">Multi-pass membrane protein</topology>
    </subcellularLocation>
</comment>
<keyword evidence="4 8" id="KW-1133">Transmembrane helix</keyword>
<dbReference type="InterPro" id="IPR001734">
    <property type="entry name" value="Na/solute_symporter"/>
</dbReference>
<dbReference type="Gene3D" id="1.20.1730.10">
    <property type="entry name" value="Sodium/glucose cotransporter"/>
    <property type="match status" value="1"/>
</dbReference>
<feature type="transmembrane region" description="Helical" evidence="8">
    <location>
        <begin position="457"/>
        <end position="475"/>
    </location>
</feature>
<evidence type="ECO:0000256" key="5">
    <source>
        <dbReference type="ARBA" id="ARBA00023136"/>
    </source>
</evidence>
<feature type="transmembrane region" description="Helical" evidence="8">
    <location>
        <begin position="132"/>
        <end position="160"/>
    </location>
</feature>
<evidence type="ECO:0000256" key="1">
    <source>
        <dbReference type="ARBA" id="ARBA00004141"/>
    </source>
</evidence>
<dbReference type="GO" id="GO:0005886">
    <property type="term" value="C:plasma membrane"/>
    <property type="evidence" value="ECO:0007669"/>
    <property type="project" value="TreeGrafter"/>
</dbReference>
<feature type="transmembrane region" description="Helical" evidence="8">
    <location>
        <begin position="428"/>
        <end position="450"/>
    </location>
</feature>
<evidence type="ECO:0000256" key="3">
    <source>
        <dbReference type="ARBA" id="ARBA00022692"/>
    </source>
</evidence>
<dbReference type="InterPro" id="IPR031155">
    <property type="entry name" value="DUR"/>
</dbReference>
<evidence type="ECO:0000256" key="8">
    <source>
        <dbReference type="SAM" id="Phobius"/>
    </source>
</evidence>
<dbReference type="InterPro" id="IPR038377">
    <property type="entry name" value="Na/Glc_symporter_sf"/>
</dbReference>
<keyword evidence="5 8" id="KW-0472">Membrane</keyword>
<gene>
    <name evidence="9" type="ORF">BDY17DRAFT_335659</name>
</gene>
<feature type="transmembrane region" description="Helical" evidence="8">
    <location>
        <begin position="600"/>
        <end position="624"/>
    </location>
</feature>
<feature type="transmembrane region" description="Helical" evidence="8">
    <location>
        <begin position="297"/>
        <end position="316"/>
    </location>
</feature>
<dbReference type="PANTHER" id="PTHR46154:SF1">
    <property type="entry name" value="ACTIVE TRANSPORTER, PUTATIVE (AFU_ORTHOLOGUE AFUA_1G17570)-RELATED"/>
    <property type="match status" value="1"/>
</dbReference>
<name>A0A6A6PPQ8_9PEZI</name>
<protein>
    <submittedName>
        <fullName evidence="9">SSS family solute:Na+ symporter</fullName>
    </submittedName>
</protein>
<feature type="region of interest" description="Disordered" evidence="7">
    <location>
        <begin position="640"/>
        <end position="677"/>
    </location>
</feature>
<feature type="transmembrane region" description="Helical" evidence="8">
    <location>
        <begin position="12"/>
        <end position="31"/>
    </location>
</feature>
<dbReference type="PROSITE" id="PS50283">
    <property type="entry name" value="NA_SOLUT_SYMP_3"/>
    <property type="match status" value="1"/>
</dbReference>
<feature type="transmembrane region" description="Helical" evidence="8">
    <location>
        <begin position="355"/>
        <end position="381"/>
    </location>
</feature>
<feature type="transmembrane region" description="Helical" evidence="8">
    <location>
        <begin position="91"/>
        <end position="111"/>
    </location>
</feature>
<evidence type="ECO:0000256" key="6">
    <source>
        <dbReference type="RuleBase" id="RU362091"/>
    </source>
</evidence>
<dbReference type="AlphaFoldDB" id="A0A6A6PPQ8"/>
<dbReference type="GeneID" id="54478932"/>
<dbReference type="OrthoDB" id="6132759at2759"/>
<dbReference type="NCBIfam" id="TIGR00813">
    <property type="entry name" value="sss"/>
    <property type="match status" value="1"/>
</dbReference>
<dbReference type="Proteomes" id="UP000799767">
    <property type="component" value="Unassembled WGS sequence"/>
</dbReference>
<feature type="transmembrane region" description="Helical" evidence="8">
    <location>
        <begin position="166"/>
        <end position="185"/>
    </location>
</feature>
<dbReference type="EMBL" id="MU001637">
    <property type="protein sequence ID" value="KAF2482002.1"/>
    <property type="molecule type" value="Genomic_DNA"/>
</dbReference>
<sequence length="677" mass="73629">MSLPPPPLGQGAGYGVVLGLGIGFAIGMVLVTRQLKKTFGEDNNTTETFMVANRSIGTGLTASAVISSWLYTSALLGSPYLTYSYGIALPLWWAAGQSTMICMFAWIAIQAKRRIPNAHTLLELIRGRYGTVAHLLWIVMALINNLLIFSQMIVGAAAAVSSLTGMNIIAATYLLPAGVVVYTYFGGLRATFLTDYIHTVIIMIILVWLTIQLLTIKEIGSIGALYDALVPLGKKYPVAGNYEGSYLTMTSNQSVWFGIIHVLTNFGVVFLDTGFWQKGFAAEVEAAVPGYILGGNAYFAIPFAFGTIMGLGAQALESTPAFPTYPRRMTAEEVSSGLVLPFVSQAIAGKGGAGAVLVIIFMACTSVSSAELIAISSIFSFDIYRTYFNKKATNKQIIRMSHVGVIGAWLVVSSMATGFYKGGVDLNWLLYFLGILICPALFPTTFALVWKKQTRTAAIVAPLCGFAAGISTWIATAAIEGSASIPALGMAFPCMYATVASTFTPLPITIAVSYLFPDNTFDWPKLAKAIERVEDDEHGQLSAKATHFNYDAYFSPQRVRYMRKMARVALWWGIITFLCQWVLWPIPMYGAYFIMSKGLFTAWVVVSLIWLWIALGIASFYPLIDGGAKMIWMVLRGKKTEPVGEPGDVTPAPSVVSEREKEKESDVVEIDDKKDAF</sequence>
<dbReference type="CDD" id="cd11476">
    <property type="entry name" value="SLC5sbd_DUR3"/>
    <property type="match status" value="1"/>
</dbReference>
<dbReference type="RefSeq" id="XP_033588572.1">
    <property type="nucleotide sequence ID" value="XM_033737930.1"/>
</dbReference>
<feature type="transmembrane region" description="Helical" evidence="8">
    <location>
        <begin position="495"/>
        <end position="516"/>
    </location>
</feature>
<dbReference type="Pfam" id="PF00474">
    <property type="entry name" value="SSF"/>
    <property type="match status" value="1"/>
</dbReference>
<dbReference type="GO" id="GO:0015204">
    <property type="term" value="F:urea transmembrane transporter activity"/>
    <property type="evidence" value="ECO:0007669"/>
    <property type="project" value="InterPro"/>
</dbReference>
<dbReference type="PANTHER" id="PTHR46154">
    <property type="match status" value="1"/>
</dbReference>
<reference evidence="9" key="1">
    <citation type="journal article" date="2020" name="Stud. Mycol.">
        <title>101 Dothideomycetes genomes: a test case for predicting lifestyles and emergence of pathogens.</title>
        <authorList>
            <person name="Haridas S."/>
            <person name="Albert R."/>
            <person name="Binder M."/>
            <person name="Bloem J."/>
            <person name="Labutti K."/>
            <person name="Salamov A."/>
            <person name="Andreopoulos B."/>
            <person name="Baker S."/>
            <person name="Barry K."/>
            <person name="Bills G."/>
            <person name="Bluhm B."/>
            <person name="Cannon C."/>
            <person name="Castanera R."/>
            <person name="Culley D."/>
            <person name="Daum C."/>
            <person name="Ezra D."/>
            <person name="Gonzalez J."/>
            <person name="Henrissat B."/>
            <person name="Kuo A."/>
            <person name="Liang C."/>
            <person name="Lipzen A."/>
            <person name="Lutzoni F."/>
            <person name="Magnuson J."/>
            <person name="Mondo S."/>
            <person name="Nolan M."/>
            <person name="Ohm R."/>
            <person name="Pangilinan J."/>
            <person name="Park H.-J."/>
            <person name="Ramirez L."/>
            <person name="Alfaro M."/>
            <person name="Sun H."/>
            <person name="Tritt A."/>
            <person name="Yoshinaga Y."/>
            <person name="Zwiers L.-H."/>
            <person name="Turgeon B."/>
            <person name="Goodwin S."/>
            <person name="Spatafora J."/>
            <person name="Crous P."/>
            <person name="Grigoriev I."/>
        </authorList>
    </citation>
    <scope>NUCLEOTIDE SEQUENCE</scope>
    <source>
        <strain evidence="9">CBS 113389</strain>
    </source>
</reference>
<evidence type="ECO:0000256" key="4">
    <source>
        <dbReference type="ARBA" id="ARBA00022989"/>
    </source>
</evidence>
<feature type="transmembrane region" description="Helical" evidence="8">
    <location>
        <begin position="197"/>
        <end position="216"/>
    </location>
</feature>
<evidence type="ECO:0000313" key="9">
    <source>
        <dbReference type="EMBL" id="KAF2482002.1"/>
    </source>
</evidence>
<feature type="transmembrane region" description="Helical" evidence="8">
    <location>
        <begin position="568"/>
        <end position="594"/>
    </location>
</feature>
<evidence type="ECO:0000256" key="7">
    <source>
        <dbReference type="SAM" id="MobiDB-lite"/>
    </source>
</evidence>
<feature type="transmembrane region" description="Helical" evidence="8">
    <location>
        <begin position="402"/>
        <end position="422"/>
    </location>
</feature>
<feature type="transmembrane region" description="Helical" evidence="8">
    <location>
        <begin position="51"/>
        <end position="71"/>
    </location>
</feature>
<keyword evidence="10" id="KW-1185">Reference proteome</keyword>
<proteinExistence type="inferred from homology"/>
<comment type="similarity">
    <text evidence="2 6">Belongs to the sodium:solute symporter (SSF) (TC 2.A.21) family.</text>
</comment>
<accession>A0A6A6PPQ8</accession>
<organism evidence="9 10">
    <name type="scientific">Neohortaea acidophila</name>
    <dbReference type="NCBI Taxonomy" id="245834"/>
    <lineage>
        <taxon>Eukaryota</taxon>
        <taxon>Fungi</taxon>
        <taxon>Dikarya</taxon>
        <taxon>Ascomycota</taxon>
        <taxon>Pezizomycotina</taxon>
        <taxon>Dothideomycetes</taxon>
        <taxon>Dothideomycetidae</taxon>
        <taxon>Mycosphaerellales</taxon>
        <taxon>Teratosphaeriaceae</taxon>
        <taxon>Neohortaea</taxon>
    </lineage>
</organism>
<feature type="transmembrane region" description="Helical" evidence="8">
    <location>
        <begin position="255"/>
        <end position="276"/>
    </location>
</feature>